<dbReference type="InterPro" id="IPR001406">
    <property type="entry name" value="PsdUridine_synth_TruA"/>
</dbReference>
<comment type="similarity">
    <text evidence="1 4 7">Belongs to the tRNA pseudouridine synthase TruA family.</text>
</comment>
<sequence length="295" mass="32694">MQDQQRENTAANLAAVSVYRIALGVEYKGTAYHGFQRQTDDVPSIQSHLEQALSQVAGGEAVSLTCAGRTDAMVHACAQVVHFDTQVVRSETSWVMGANRYLPADISVIWAKPMPLEFNARFSAYARRYRYVIYQDQVRPAHLGQEVTWCSKPLNLQRMQQAANCLLGTHDFTAFRAQQCQAKSPIKTIYHLQVIPFGKLIVIDVRADAFLHHMVRNIAGVLMAVGTGSKPVEWVTQVLASKDRTKGGVTAPPYGLYMVKADYPEQFAVPERFLGPLFLTALPDIAQSENQPNAG</sequence>
<dbReference type="Pfam" id="PF01416">
    <property type="entry name" value="PseudoU_synth_1"/>
    <property type="match status" value="2"/>
</dbReference>
<dbReference type="CDD" id="cd02570">
    <property type="entry name" value="PseudoU_synth_EcTruA"/>
    <property type="match status" value="1"/>
</dbReference>
<organism evidence="9 10">
    <name type="scientific">Thiopseudomonas alkaliphila</name>
    <dbReference type="NCBI Taxonomy" id="1697053"/>
    <lineage>
        <taxon>Bacteria</taxon>
        <taxon>Pseudomonadati</taxon>
        <taxon>Pseudomonadota</taxon>
        <taxon>Gammaproteobacteria</taxon>
        <taxon>Pseudomonadales</taxon>
        <taxon>Pseudomonadaceae</taxon>
        <taxon>Thiopseudomonas</taxon>
    </lineage>
</organism>
<dbReference type="EC" id="5.4.99.12" evidence="4"/>
<feature type="active site" description="Nucleophile" evidence="4 5">
    <location>
        <position position="71"/>
    </location>
</feature>
<feature type="binding site" evidence="4 6">
    <location>
        <position position="129"/>
    </location>
    <ligand>
        <name>substrate</name>
    </ligand>
</feature>
<dbReference type="GO" id="GO:0003723">
    <property type="term" value="F:RNA binding"/>
    <property type="evidence" value="ECO:0007669"/>
    <property type="project" value="InterPro"/>
</dbReference>
<accession>A0A0K1XG38</accession>
<dbReference type="InterPro" id="IPR020097">
    <property type="entry name" value="PsdUridine_synth_TruA_a/b_dom"/>
</dbReference>
<evidence type="ECO:0000256" key="2">
    <source>
        <dbReference type="ARBA" id="ARBA00022694"/>
    </source>
</evidence>
<evidence type="ECO:0000259" key="8">
    <source>
        <dbReference type="Pfam" id="PF01416"/>
    </source>
</evidence>
<dbReference type="PATRIC" id="fig|1698447.3.peg.731"/>
<keyword evidence="10" id="KW-1185">Reference proteome</keyword>
<dbReference type="Gene3D" id="3.30.70.660">
    <property type="entry name" value="Pseudouridine synthase I, catalytic domain, C-terminal subdomain"/>
    <property type="match status" value="1"/>
</dbReference>
<protein>
    <recommendedName>
        <fullName evidence="4">tRNA pseudouridine synthase A</fullName>
        <ecNumber evidence="4">5.4.99.12</ecNumber>
    </recommendedName>
    <alternativeName>
        <fullName evidence="4">tRNA pseudouridine(38-40) synthase</fullName>
    </alternativeName>
    <alternativeName>
        <fullName evidence="4">tRNA pseudouridylate synthase I</fullName>
    </alternativeName>
    <alternativeName>
        <fullName evidence="4">tRNA-uridine isomerase I</fullName>
    </alternativeName>
</protein>
<dbReference type="GO" id="GO:0160147">
    <property type="term" value="F:tRNA pseudouridine(38-40) synthase activity"/>
    <property type="evidence" value="ECO:0007669"/>
    <property type="project" value="UniProtKB-EC"/>
</dbReference>
<evidence type="ECO:0000256" key="6">
    <source>
        <dbReference type="PIRSR" id="PIRSR001430-2"/>
    </source>
</evidence>
<keyword evidence="2 4" id="KW-0819">tRNA processing</keyword>
<feature type="domain" description="Pseudouridine synthase I TruA alpha/beta" evidence="8">
    <location>
        <begin position="26"/>
        <end position="122"/>
    </location>
</feature>
<dbReference type="Gene3D" id="3.30.70.580">
    <property type="entry name" value="Pseudouridine synthase I, catalytic domain, N-terminal subdomain"/>
    <property type="match status" value="1"/>
</dbReference>
<evidence type="ECO:0000256" key="7">
    <source>
        <dbReference type="RuleBase" id="RU003792"/>
    </source>
</evidence>
<dbReference type="Proteomes" id="UP000063953">
    <property type="component" value="Chromosome"/>
</dbReference>
<evidence type="ECO:0000256" key="5">
    <source>
        <dbReference type="PIRSR" id="PIRSR001430-1"/>
    </source>
</evidence>
<evidence type="ECO:0000313" key="9">
    <source>
        <dbReference type="EMBL" id="AKX60132.1"/>
    </source>
</evidence>
<evidence type="ECO:0000313" key="10">
    <source>
        <dbReference type="Proteomes" id="UP000063953"/>
    </source>
</evidence>
<dbReference type="STRING" id="1697053.AKN87_12010"/>
<proteinExistence type="inferred from homology"/>
<dbReference type="AlphaFoldDB" id="A0A0K1XG38"/>
<comment type="function">
    <text evidence="4">Formation of pseudouridine at positions 38, 39 and 40 in the anticodon stem and loop of transfer RNAs.</text>
</comment>
<dbReference type="RefSeq" id="WP_053101433.1">
    <property type="nucleotide sequence ID" value="NZ_CP012363.1"/>
</dbReference>
<evidence type="ECO:0000256" key="1">
    <source>
        <dbReference type="ARBA" id="ARBA00009375"/>
    </source>
</evidence>
<dbReference type="HAMAP" id="MF_00171">
    <property type="entry name" value="TruA"/>
    <property type="match status" value="1"/>
</dbReference>
<name>A0A0K1XG38_9GAMM</name>
<feature type="domain" description="Pseudouridine synthase I TruA alpha/beta" evidence="8">
    <location>
        <begin position="162"/>
        <end position="264"/>
    </location>
</feature>
<dbReference type="EMBL" id="CP012365">
    <property type="protein sequence ID" value="AKX60132.1"/>
    <property type="molecule type" value="Genomic_DNA"/>
</dbReference>
<dbReference type="GO" id="GO:0031119">
    <property type="term" value="P:tRNA pseudouridine synthesis"/>
    <property type="evidence" value="ECO:0007669"/>
    <property type="project" value="UniProtKB-UniRule"/>
</dbReference>
<dbReference type="InterPro" id="IPR020094">
    <property type="entry name" value="TruA/RsuA/RluB/E/F_N"/>
</dbReference>
<keyword evidence="3 4" id="KW-0413">Isomerase</keyword>
<dbReference type="NCBIfam" id="TIGR00071">
    <property type="entry name" value="hisT_truA"/>
    <property type="match status" value="1"/>
</dbReference>
<dbReference type="PANTHER" id="PTHR11142:SF0">
    <property type="entry name" value="TRNA PSEUDOURIDINE SYNTHASE-LIKE 1"/>
    <property type="match status" value="1"/>
</dbReference>
<evidence type="ECO:0000256" key="3">
    <source>
        <dbReference type="ARBA" id="ARBA00023235"/>
    </source>
</evidence>
<gene>
    <name evidence="4 9" type="primary">truA</name>
    <name evidence="9" type="synonym">hisT</name>
    <name evidence="9" type="ORF">AKN88_09490</name>
</gene>
<dbReference type="PANTHER" id="PTHR11142">
    <property type="entry name" value="PSEUDOURIDYLATE SYNTHASE"/>
    <property type="match status" value="1"/>
</dbReference>
<comment type="caution">
    <text evidence="4">Lacks conserved residue(s) required for the propagation of feature annotation.</text>
</comment>
<dbReference type="InterPro" id="IPR020103">
    <property type="entry name" value="PsdUridine_synth_cat_dom_sf"/>
</dbReference>
<dbReference type="SUPFAM" id="SSF55120">
    <property type="entry name" value="Pseudouridine synthase"/>
    <property type="match status" value="1"/>
</dbReference>
<dbReference type="PIRSF" id="PIRSF001430">
    <property type="entry name" value="tRNA_psdUrid_synth"/>
    <property type="match status" value="1"/>
</dbReference>
<dbReference type="InterPro" id="IPR020095">
    <property type="entry name" value="PsdUridine_synth_TruA_C"/>
</dbReference>
<dbReference type="FunFam" id="3.30.70.580:FF:000001">
    <property type="entry name" value="tRNA pseudouridine synthase A"/>
    <property type="match status" value="1"/>
</dbReference>
<evidence type="ECO:0000256" key="4">
    <source>
        <dbReference type="HAMAP-Rule" id="MF_00171"/>
    </source>
</evidence>
<comment type="catalytic activity">
    <reaction evidence="4 7">
        <text>uridine(38/39/40) in tRNA = pseudouridine(38/39/40) in tRNA</text>
        <dbReference type="Rhea" id="RHEA:22376"/>
        <dbReference type="Rhea" id="RHEA-COMP:10085"/>
        <dbReference type="Rhea" id="RHEA-COMP:10087"/>
        <dbReference type="ChEBI" id="CHEBI:65314"/>
        <dbReference type="ChEBI" id="CHEBI:65315"/>
        <dbReference type="EC" id="5.4.99.12"/>
    </reaction>
</comment>
<comment type="subunit">
    <text evidence="4">Homodimer.</text>
</comment>
<reference evidence="9 10" key="1">
    <citation type="journal article" date="2015" name="Genome Announc.">
        <title>Genome Sequences of Oblitimonas alkaliphila gen. nov. sp. nov. (Proposed), a Novel Bacterium of the Pseudomonadaceae Family.</title>
        <authorList>
            <person name="Lauer A.C."/>
            <person name="Nicholson A.C."/>
            <person name="Humrighouse B.W."/>
            <person name="Emery B."/>
            <person name="Drobish A."/>
            <person name="Juieng P."/>
            <person name="Loparev V."/>
            <person name="McQuiston J.R."/>
        </authorList>
    </citation>
    <scope>NUCLEOTIDE SEQUENCE [LARGE SCALE GENOMIC DNA]</scope>
    <source>
        <strain evidence="9 10">E5571</strain>
    </source>
</reference>